<feature type="region of interest" description="Disordered" evidence="1">
    <location>
        <begin position="266"/>
        <end position="323"/>
    </location>
</feature>
<gene>
    <name evidence="2" type="ORF">D9611_009963</name>
</gene>
<feature type="region of interest" description="Disordered" evidence="1">
    <location>
        <begin position="1"/>
        <end position="74"/>
    </location>
</feature>
<name>A0A8H5FFI3_9AGAR</name>
<protein>
    <submittedName>
        <fullName evidence="2">Uncharacterized protein</fullName>
    </submittedName>
</protein>
<sequence>MHPSACPLQDLDHTRALAPIRSTTASYSSQLTHSRRCTRERREDQDGHPRHEGSPSAHAAGSPPSPATNPLDPTIRRVKCLPPCPSPPPSRLLHCKILITRDPERPLCPATPTHSSITLSNSLPAVHEEMARRSELATRAPGAKLDSPRTKTHHNLKSRSEINETLAPARVVAPTPPELPCTMADPQSWFDCYSTESCKPHLACQPHEHSDVHRIPRRINHSPSPRVFQPRRAIDNGLAGRQGHKTKATTKAFVIRDLRSSKTKATALPEASASHARCPKSYSQLGGADDAEHRPVDHTYRGQDAAHFPPPCDRRWTGQPTMG</sequence>
<accession>A0A8H5FFI3</accession>
<feature type="region of interest" description="Disordered" evidence="1">
    <location>
        <begin position="136"/>
        <end position="158"/>
    </location>
</feature>
<dbReference type="AlphaFoldDB" id="A0A8H5FFI3"/>
<comment type="caution">
    <text evidence="2">The sequence shown here is derived from an EMBL/GenBank/DDBJ whole genome shotgun (WGS) entry which is preliminary data.</text>
</comment>
<feature type="compositionally biased region" description="Basic and acidic residues" evidence="1">
    <location>
        <begin position="290"/>
        <end position="301"/>
    </location>
</feature>
<evidence type="ECO:0000313" key="2">
    <source>
        <dbReference type="EMBL" id="KAF5334934.1"/>
    </source>
</evidence>
<proteinExistence type="predicted"/>
<dbReference type="EMBL" id="JAACJK010000065">
    <property type="protein sequence ID" value="KAF5334934.1"/>
    <property type="molecule type" value="Genomic_DNA"/>
</dbReference>
<feature type="compositionally biased region" description="Basic and acidic residues" evidence="1">
    <location>
        <begin position="40"/>
        <end position="53"/>
    </location>
</feature>
<organism evidence="2 3">
    <name type="scientific">Ephemerocybe angulata</name>
    <dbReference type="NCBI Taxonomy" id="980116"/>
    <lineage>
        <taxon>Eukaryota</taxon>
        <taxon>Fungi</taxon>
        <taxon>Dikarya</taxon>
        <taxon>Basidiomycota</taxon>
        <taxon>Agaricomycotina</taxon>
        <taxon>Agaricomycetes</taxon>
        <taxon>Agaricomycetidae</taxon>
        <taxon>Agaricales</taxon>
        <taxon>Agaricineae</taxon>
        <taxon>Psathyrellaceae</taxon>
        <taxon>Ephemerocybe</taxon>
    </lineage>
</organism>
<evidence type="ECO:0000256" key="1">
    <source>
        <dbReference type="SAM" id="MobiDB-lite"/>
    </source>
</evidence>
<evidence type="ECO:0000313" key="3">
    <source>
        <dbReference type="Proteomes" id="UP000541558"/>
    </source>
</evidence>
<reference evidence="2 3" key="1">
    <citation type="journal article" date="2020" name="ISME J.">
        <title>Uncovering the hidden diversity of litter-decomposition mechanisms in mushroom-forming fungi.</title>
        <authorList>
            <person name="Floudas D."/>
            <person name="Bentzer J."/>
            <person name="Ahren D."/>
            <person name="Johansson T."/>
            <person name="Persson P."/>
            <person name="Tunlid A."/>
        </authorList>
    </citation>
    <scope>NUCLEOTIDE SEQUENCE [LARGE SCALE GENOMIC DNA]</scope>
    <source>
        <strain evidence="2 3">CBS 175.51</strain>
    </source>
</reference>
<feature type="compositionally biased region" description="Polar residues" evidence="1">
    <location>
        <begin position="21"/>
        <end position="32"/>
    </location>
</feature>
<keyword evidence="3" id="KW-1185">Reference proteome</keyword>
<dbReference type="Proteomes" id="UP000541558">
    <property type="component" value="Unassembled WGS sequence"/>
</dbReference>